<feature type="transmembrane region" description="Helical" evidence="1">
    <location>
        <begin position="42"/>
        <end position="59"/>
    </location>
</feature>
<name>A0A3G7UCN1_9PSED</name>
<dbReference type="CDD" id="cd03509">
    <property type="entry name" value="DesA_FADS-like"/>
    <property type="match status" value="1"/>
</dbReference>
<keyword evidence="1" id="KW-1133">Transmembrane helix</keyword>
<dbReference type="Pfam" id="PF00487">
    <property type="entry name" value="FA_desaturase"/>
    <property type="match status" value="1"/>
</dbReference>
<reference evidence="3 4" key="1">
    <citation type="submission" date="2018-03" db="EMBL/GenBank/DDBJ databases">
        <title>Diversity of phytobeneficial traits revealed by whole-genome analysis of worldwide-isolated phenazine-producing Pseudomonas spp.</title>
        <authorList>
            <person name="Biessy A."/>
            <person name="Novinscak A."/>
            <person name="Blom J."/>
            <person name="Leger G."/>
            <person name="Thomashow L.S."/>
            <person name="Cazorla F.M."/>
            <person name="Josic D."/>
            <person name="Filion M."/>
        </authorList>
    </citation>
    <scope>NUCLEOTIDE SEQUENCE [LARGE SCALE GENOMIC DNA]</scope>
    <source>
        <strain evidence="3 4">30B</strain>
    </source>
</reference>
<dbReference type="InterPro" id="IPR005804">
    <property type="entry name" value="FA_desaturase_dom"/>
</dbReference>
<evidence type="ECO:0000256" key="1">
    <source>
        <dbReference type="SAM" id="Phobius"/>
    </source>
</evidence>
<sequence>MRVSLHRAGNTCSELPMANYLDLTHRREIQALAASFTVKTEWPTWLLLFGVYAGWFGVLLASRWLGLWCSTLLLIPLVTLWLSLQHELLHGHPTRSLWVNKLLGYAPFAVWYPYTLYRDSHLLHHHDEDLTLPGIDPESRYLNQQQWDASSRLQRSVHWLTKTVVGRLLLAAPLGISRLLRDQWQRLPEVWSMWLAHGSVTLLMLGFIAHYSALPAWHYLLLVSIPALSLASIRSYYEHRPHPRPEQRTVLNEASWPWRWLFLNNNLHLVHHDLPKLPWYLLPTVYRARREQWLARSGGFLVQGYGQLISRHGLKAIDSPRHPFA</sequence>
<protein>
    <submittedName>
        <fullName evidence="3">Fatty acid desaturase</fullName>
    </submittedName>
</protein>
<gene>
    <name evidence="3" type="ORF">C4K03_4987</name>
</gene>
<evidence type="ECO:0000313" key="4">
    <source>
        <dbReference type="Proteomes" id="UP000268696"/>
    </source>
</evidence>
<feature type="domain" description="Fatty acid desaturase" evidence="2">
    <location>
        <begin position="63"/>
        <end position="294"/>
    </location>
</feature>
<evidence type="ECO:0000259" key="2">
    <source>
        <dbReference type="Pfam" id="PF00487"/>
    </source>
</evidence>
<dbReference type="EMBL" id="CP027754">
    <property type="protein sequence ID" value="AZE57115.1"/>
    <property type="molecule type" value="Genomic_DNA"/>
</dbReference>
<keyword evidence="1" id="KW-0472">Membrane</keyword>
<proteinExistence type="predicted"/>
<keyword evidence="1" id="KW-0812">Transmembrane</keyword>
<dbReference type="Proteomes" id="UP000268696">
    <property type="component" value="Chromosome"/>
</dbReference>
<organism evidence="3 4">
    <name type="scientific">Pseudomonas synxantha</name>
    <dbReference type="NCBI Taxonomy" id="47883"/>
    <lineage>
        <taxon>Bacteria</taxon>
        <taxon>Pseudomonadati</taxon>
        <taxon>Pseudomonadota</taxon>
        <taxon>Gammaproteobacteria</taxon>
        <taxon>Pseudomonadales</taxon>
        <taxon>Pseudomonadaceae</taxon>
        <taxon>Pseudomonas</taxon>
    </lineage>
</organism>
<dbReference type="AlphaFoldDB" id="A0A3G7UCN1"/>
<accession>A0A3G7UCN1</accession>
<evidence type="ECO:0000313" key="3">
    <source>
        <dbReference type="EMBL" id="AZE57115.1"/>
    </source>
</evidence>
<dbReference type="GO" id="GO:0006629">
    <property type="term" value="P:lipid metabolic process"/>
    <property type="evidence" value="ECO:0007669"/>
    <property type="project" value="InterPro"/>
</dbReference>